<dbReference type="PANTHER" id="PTHR46018:SF2">
    <property type="entry name" value="ZINC PHOSPHODIESTERASE ELAC PROTEIN 1"/>
    <property type="match status" value="1"/>
</dbReference>
<name>A0A8I2YT56_9AGAM</name>
<organism evidence="2 3">
    <name type="scientific">Boletus reticuloceps</name>
    <dbReference type="NCBI Taxonomy" id="495285"/>
    <lineage>
        <taxon>Eukaryota</taxon>
        <taxon>Fungi</taxon>
        <taxon>Dikarya</taxon>
        <taxon>Basidiomycota</taxon>
        <taxon>Agaricomycotina</taxon>
        <taxon>Agaricomycetes</taxon>
        <taxon>Agaricomycetidae</taxon>
        <taxon>Boletales</taxon>
        <taxon>Boletineae</taxon>
        <taxon>Boletaceae</taxon>
        <taxon>Boletoideae</taxon>
        <taxon>Boletus</taxon>
    </lineage>
</organism>
<dbReference type="PANTHER" id="PTHR46018">
    <property type="entry name" value="ZINC PHOSPHODIESTERASE ELAC PROTEIN 1"/>
    <property type="match status" value="1"/>
</dbReference>
<keyword evidence="2" id="KW-0378">Hydrolase</keyword>
<dbReference type="GO" id="GO:0042781">
    <property type="term" value="F:3'-tRNA processing endoribonuclease activity"/>
    <property type="evidence" value="ECO:0007669"/>
    <property type="project" value="TreeGrafter"/>
</dbReference>
<feature type="region of interest" description="Disordered" evidence="1">
    <location>
        <begin position="126"/>
        <end position="147"/>
    </location>
</feature>
<dbReference type="EMBL" id="JAGFBS010000006">
    <property type="protein sequence ID" value="KAG6378724.1"/>
    <property type="molecule type" value="Genomic_DNA"/>
</dbReference>
<feature type="compositionally biased region" description="Basic and acidic residues" evidence="1">
    <location>
        <begin position="126"/>
        <end position="141"/>
    </location>
</feature>
<dbReference type="Proteomes" id="UP000683000">
    <property type="component" value="Unassembled WGS sequence"/>
</dbReference>
<evidence type="ECO:0000313" key="2">
    <source>
        <dbReference type="EMBL" id="KAG6378724.1"/>
    </source>
</evidence>
<proteinExistence type="predicted"/>
<dbReference type="SUPFAM" id="SSF56281">
    <property type="entry name" value="Metallo-hydrolase/oxidoreductase"/>
    <property type="match status" value="1"/>
</dbReference>
<protein>
    <submittedName>
        <fullName evidence="2">Metallo-hydrolase/oxidoreductase</fullName>
    </submittedName>
</protein>
<dbReference type="Gene3D" id="3.60.15.10">
    <property type="entry name" value="Ribonuclease Z/Hydroxyacylglutathione hydrolase-like"/>
    <property type="match status" value="1"/>
</dbReference>
<comment type="caution">
    <text evidence="2">The sequence shown here is derived from an EMBL/GenBank/DDBJ whole genome shotgun (WGS) entry which is preliminary data.</text>
</comment>
<dbReference type="GO" id="GO:0005634">
    <property type="term" value="C:nucleus"/>
    <property type="evidence" value="ECO:0007669"/>
    <property type="project" value="TreeGrafter"/>
</dbReference>
<keyword evidence="3" id="KW-1185">Reference proteome</keyword>
<dbReference type="AlphaFoldDB" id="A0A8I2YT56"/>
<dbReference type="InterPro" id="IPR036866">
    <property type="entry name" value="RibonucZ/Hydroxyglut_hydro"/>
</dbReference>
<gene>
    <name evidence="2" type="ORF">JVT61DRAFT_12997</name>
</gene>
<feature type="compositionally biased region" description="Basic and acidic residues" evidence="1">
    <location>
        <begin position="14"/>
        <end position="23"/>
    </location>
</feature>
<sequence length="371" mass="40305">MVIRLWGGDPASVAEKRSKDGKDQENIHHPYAWFASTLVSLLALTLGHTGDHIFGLLPLMASIANGAGGTIEDIEDPRAQRQGDVDVDPLEIYGPLGTRAYVRAGLTYTYTLLGAPYVVHELRFPTDPPDGDHTELPRHTSELPSGRNIPQVGGVWKDIFKDDLVSVSAAPILHSVPCVGYVIQEAPIPGKMEPRNYIPNIKRTKTPMSVMSRLQQGESVELSDGTVLHGPPRRPGRKIVILGDTYDPSVAADIACSPDLLVHEATNAHLPGIDPTTKPTDTFESVEARAKSRGHSTPQMAAAFATQIGARRLVLNHFSPKYPGNDDVNAEARTTMEAIADLARKQFTGEIICARDLMTIEVNLPQQNTNP</sequence>
<evidence type="ECO:0000313" key="3">
    <source>
        <dbReference type="Proteomes" id="UP000683000"/>
    </source>
</evidence>
<accession>A0A8I2YT56</accession>
<reference evidence="2" key="1">
    <citation type="submission" date="2021-03" db="EMBL/GenBank/DDBJ databases">
        <title>Evolutionary innovations through gain and loss of genes in the ectomycorrhizal Boletales.</title>
        <authorList>
            <person name="Wu G."/>
            <person name="Miyauchi S."/>
            <person name="Morin E."/>
            <person name="Yang Z.-L."/>
            <person name="Xu J."/>
            <person name="Martin F.M."/>
        </authorList>
    </citation>
    <scope>NUCLEOTIDE SEQUENCE</scope>
    <source>
        <strain evidence="2">BR01</strain>
    </source>
</reference>
<feature type="region of interest" description="Disordered" evidence="1">
    <location>
        <begin position="1"/>
        <end position="23"/>
    </location>
</feature>
<dbReference type="OrthoDB" id="527344at2759"/>
<evidence type="ECO:0000256" key="1">
    <source>
        <dbReference type="SAM" id="MobiDB-lite"/>
    </source>
</evidence>